<evidence type="ECO:0000256" key="3">
    <source>
        <dbReference type="ARBA" id="ARBA00023172"/>
    </source>
</evidence>
<dbReference type="Gene3D" id="1.10.443.10">
    <property type="entry name" value="Intergrase catalytic core"/>
    <property type="match status" value="1"/>
</dbReference>
<sequence>MIPEAVSPLRRRMIEDMTIRQFGTHTQRDYIRQVREFTACLGRSPDQAEPEDLRRYQLHLASLGASYSRMNQASTALRFFFNVTLSRPGFGDRMARIPTPERLPVVLSPAEVALLLAHAPSLKCRAALSVAYGCGLRISEIAHLKVTDIDSSRMLIRVEQCQTALNIDPRSASKTDPLWAC</sequence>
<evidence type="ECO:0000313" key="7">
    <source>
        <dbReference type="EMBL" id="MCW6513100.1"/>
    </source>
</evidence>
<evidence type="ECO:0000259" key="6">
    <source>
        <dbReference type="PROSITE" id="PS51900"/>
    </source>
</evidence>
<dbReference type="Pfam" id="PF13495">
    <property type="entry name" value="Phage_int_SAM_4"/>
    <property type="match status" value="1"/>
</dbReference>
<dbReference type="InterPro" id="IPR044068">
    <property type="entry name" value="CB"/>
</dbReference>
<dbReference type="RefSeq" id="WP_282589475.1">
    <property type="nucleotide sequence ID" value="NZ_JAMOIM010000094.1"/>
</dbReference>
<evidence type="ECO:0000256" key="2">
    <source>
        <dbReference type="ARBA" id="ARBA00023125"/>
    </source>
</evidence>
<dbReference type="InterPro" id="IPR013762">
    <property type="entry name" value="Integrase-like_cat_sf"/>
</dbReference>
<dbReference type="Pfam" id="PF00589">
    <property type="entry name" value="Phage_integrase"/>
    <property type="match status" value="1"/>
</dbReference>
<evidence type="ECO:0000313" key="8">
    <source>
        <dbReference type="Proteomes" id="UP001165667"/>
    </source>
</evidence>
<reference evidence="7" key="1">
    <citation type="submission" date="2022-05" db="EMBL/GenBank/DDBJ databases">
        <authorList>
            <person name="Pankratov T."/>
        </authorList>
    </citation>
    <scope>NUCLEOTIDE SEQUENCE</scope>
    <source>
        <strain evidence="7">BP6-180914</strain>
    </source>
</reference>
<evidence type="ECO:0000256" key="4">
    <source>
        <dbReference type="PROSITE-ProRule" id="PRU01248"/>
    </source>
</evidence>
<protein>
    <submittedName>
        <fullName evidence="7">Site-specific integrase</fullName>
    </submittedName>
</protein>
<dbReference type="InterPro" id="IPR010998">
    <property type="entry name" value="Integrase_recombinase_N"/>
</dbReference>
<dbReference type="GO" id="GO:0006310">
    <property type="term" value="P:DNA recombination"/>
    <property type="evidence" value="ECO:0007669"/>
    <property type="project" value="UniProtKB-KW"/>
</dbReference>
<comment type="caution">
    <text evidence="7">The sequence shown here is derived from an EMBL/GenBank/DDBJ whole genome shotgun (WGS) entry which is preliminary data.</text>
</comment>
<name>A0AA42CS39_9HYPH</name>
<dbReference type="Gene3D" id="1.10.150.130">
    <property type="match status" value="1"/>
</dbReference>
<dbReference type="InterPro" id="IPR002104">
    <property type="entry name" value="Integrase_catalytic"/>
</dbReference>
<dbReference type="InterPro" id="IPR011010">
    <property type="entry name" value="DNA_brk_join_enz"/>
</dbReference>
<proteinExistence type="predicted"/>
<accession>A0AA42CS39</accession>
<feature type="domain" description="Tyr recombinase" evidence="5">
    <location>
        <begin position="102"/>
        <end position="181"/>
    </location>
</feature>
<dbReference type="GO" id="GO:0003677">
    <property type="term" value="F:DNA binding"/>
    <property type="evidence" value="ECO:0007669"/>
    <property type="project" value="UniProtKB-UniRule"/>
</dbReference>
<organism evidence="7 8">
    <name type="scientific">Lichenifustis flavocetrariae</name>
    <dbReference type="NCBI Taxonomy" id="2949735"/>
    <lineage>
        <taxon>Bacteria</taxon>
        <taxon>Pseudomonadati</taxon>
        <taxon>Pseudomonadota</taxon>
        <taxon>Alphaproteobacteria</taxon>
        <taxon>Hyphomicrobiales</taxon>
        <taxon>Lichenihabitantaceae</taxon>
        <taxon>Lichenifustis</taxon>
    </lineage>
</organism>
<dbReference type="AlphaFoldDB" id="A0AA42CS39"/>
<dbReference type="SUPFAM" id="SSF56349">
    <property type="entry name" value="DNA breaking-rejoining enzymes"/>
    <property type="match status" value="1"/>
</dbReference>
<keyword evidence="8" id="KW-1185">Reference proteome</keyword>
<feature type="domain" description="Core-binding (CB)" evidence="6">
    <location>
        <begin position="4"/>
        <end position="85"/>
    </location>
</feature>
<dbReference type="EMBL" id="JAMOIM010000094">
    <property type="protein sequence ID" value="MCW6513100.1"/>
    <property type="molecule type" value="Genomic_DNA"/>
</dbReference>
<evidence type="ECO:0000256" key="1">
    <source>
        <dbReference type="ARBA" id="ARBA00022908"/>
    </source>
</evidence>
<dbReference type="PROSITE" id="PS51900">
    <property type="entry name" value="CB"/>
    <property type="match status" value="1"/>
</dbReference>
<keyword evidence="3" id="KW-0233">DNA recombination</keyword>
<dbReference type="InterPro" id="IPR004107">
    <property type="entry name" value="Integrase_SAM-like_N"/>
</dbReference>
<keyword evidence="2 4" id="KW-0238">DNA-binding</keyword>
<dbReference type="Proteomes" id="UP001165667">
    <property type="component" value="Unassembled WGS sequence"/>
</dbReference>
<keyword evidence="1" id="KW-0229">DNA integration</keyword>
<evidence type="ECO:0000259" key="5">
    <source>
        <dbReference type="PROSITE" id="PS51898"/>
    </source>
</evidence>
<dbReference type="PROSITE" id="PS51898">
    <property type="entry name" value="TYR_RECOMBINASE"/>
    <property type="match status" value="1"/>
</dbReference>
<dbReference type="GO" id="GO:0015074">
    <property type="term" value="P:DNA integration"/>
    <property type="evidence" value="ECO:0007669"/>
    <property type="project" value="UniProtKB-KW"/>
</dbReference>
<gene>
    <name evidence="7" type="ORF">M8523_35195</name>
</gene>